<dbReference type="HOGENOM" id="CLU_030130_6_1_5"/>
<dbReference type="PROSITE" id="PS50263">
    <property type="entry name" value="CN_HYDROLASE"/>
    <property type="match status" value="1"/>
</dbReference>
<dbReference type="InterPro" id="IPR044149">
    <property type="entry name" value="Nitrilases_CHs"/>
</dbReference>
<organism evidence="5 6">
    <name type="scientific">Pararhodospirillum photometricum DSM 122</name>
    <dbReference type="NCBI Taxonomy" id="1150469"/>
    <lineage>
        <taxon>Bacteria</taxon>
        <taxon>Pseudomonadati</taxon>
        <taxon>Pseudomonadota</taxon>
        <taxon>Alphaproteobacteria</taxon>
        <taxon>Rhodospirillales</taxon>
        <taxon>Rhodospirillaceae</taxon>
        <taxon>Pararhodospirillum</taxon>
    </lineage>
</organism>
<reference evidence="5 6" key="1">
    <citation type="submission" date="2012-02" db="EMBL/GenBank/DDBJ databases">
        <title>Shotgun genome sequence of Phaeospirillum photometricum DSM 122.</title>
        <authorList>
            <person name="Duquesne K."/>
            <person name="Sturgis J."/>
        </authorList>
    </citation>
    <scope>NUCLEOTIDE SEQUENCE [LARGE SCALE GENOMIC DNA]</scope>
    <source>
        <strain evidence="6">DSM122</strain>
    </source>
</reference>
<keyword evidence="6" id="KW-1185">Reference proteome</keyword>
<dbReference type="SUPFAM" id="SSF56317">
    <property type="entry name" value="Carbon-nitrogen hydrolase"/>
    <property type="match status" value="1"/>
</dbReference>
<dbReference type="PANTHER" id="PTHR46044:SF1">
    <property type="entry name" value="CN HYDROLASE DOMAIN-CONTAINING PROTEIN"/>
    <property type="match status" value="1"/>
</dbReference>
<evidence type="ECO:0000313" key="5">
    <source>
        <dbReference type="EMBL" id="CCG06979.1"/>
    </source>
</evidence>
<keyword evidence="5" id="KW-0808">Transferase</keyword>
<dbReference type="InterPro" id="IPR003010">
    <property type="entry name" value="C-N_Hydrolase"/>
</dbReference>
<dbReference type="AlphaFoldDB" id="H6SNA3"/>
<dbReference type="Proteomes" id="UP000033220">
    <property type="component" value="Chromosome DSM 122"/>
</dbReference>
<keyword evidence="5" id="KW-0449">Lipoprotein</keyword>
<evidence type="ECO:0000313" key="6">
    <source>
        <dbReference type="Proteomes" id="UP000033220"/>
    </source>
</evidence>
<accession>H6SNA3</accession>
<dbReference type="EMBL" id="HE663493">
    <property type="protein sequence ID" value="CCG06979.1"/>
    <property type="molecule type" value="Genomic_DNA"/>
</dbReference>
<feature type="active site" description="Proton acceptor" evidence="2">
    <location>
        <position position="128"/>
    </location>
</feature>
<sequence>MDRLEQRPARCRSVPDDPGAVRRRSRPLVRLYRRPGCRRQLGAPCGPGRHGGARVLCGRRHAHGHRARRWRRFFRFVPKAGRRGMSAFTVAVVQAGSVLFDKAACLDKVDAFTGQAAERGARLVVFPEAFVSGYPKGLDFGARLGFRLPEGRQQYRRYHESAVEVAGPDGAVLSGIAERHGVHLVVGVIEREGGTLYCSTLTYSPEGMLIGRHRKLMPTAVERLVWGCGDGSDVSVIDTPLGKIASAICWENYMPQLRLAYYARGVQLYCAPTVDDRDTWLATMRHIAAEGRCFVLSAVQSLDRSALPEDYAYSPPHDTPEQVIKGGSVIVGPLGTVLAGPAAPGETVLTAEVDLAHIVEAQFDMDVVGHYARPDVFQLTVHDRSLKPVVFVPNSTP</sequence>
<dbReference type="GO" id="GO:0000257">
    <property type="term" value="F:nitrilase activity"/>
    <property type="evidence" value="ECO:0007669"/>
    <property type="project" value="UniProtKB-ARBA"/>
</dbReference>
<dbReference type="eggNOG" id="COG0388">
    <property type="taxonomic scope" value="Bacteria"/>
</dbReference>
<dbReference type="CDD" id="cd07564">
    <property type="entry name" value="nitrilases_CHs"/>
    <property type="match status" value="1"/>
</dbReference>
<keyword evidence="5" id="KW-0012">Acyltransferase</keyword>
<comment type="similarity">
    <text evidence="1">Belongs to the carbon-nitrogen hydrolase superfamily. Nitrilase family.</text>
</comment>
<dbReference type="PANTHER" id="PTHR46044">
    <property type="entry name" value="NITRILASE"/>
    <property type="match status" value="1"/>
</dbReference>
<dbReference type="PROSITE" id="PS00920">
    <property type="entry name" value="NITRIL_CHT_1"/>
    <property type="match status" value="1"/>
</dbReference>
<dbReference type="Pfam" id="PF00795">
    <property type="entry name" value="CN_hydrolase"/>
    <property type="match status" value="1"/>
</dbReference>
<evidence type="ECO:0000256" key="2">
    <source>
        <dbReference type="PROSITE-ProRule" id="PRU10139"/>
    </source>
</evidence>
<dbReference type="KEGG" id="rpm:RSPPHO_00353"/>
<evidence type="ECO:0000256" key="1">
    <source>
        <dbReference type="ARBA" id="ARBA00008129"/>
    </source>
</evidence>
<proteinExistence type="inferred from homology"/>
<feature type="region of interest" description="Disordered" evidence="3">
    <location>
        <begin position="1"/>
        <end position="22"/>
    </location>
</feature>
<dbReference type="GO" id="GO:0016746">
    <property type="term" value="F:acyltransferase activity"/>
    <property type="evidence" value="ECO:0007669"/>
    <property type="project" value="UniProtKB-KW"/>
</dbReference>
<evidence type="ECO:0000259" key="4">
    <source>
        <dbReference type="PROSITE" id="PS50263"/>
    </source>
</evidence>
<protein>
    <submittedName>
        <fullName evidence="5">Nitrilase/cyanide hydratase and apolipoprotein N-acyltransferase</fullName>
    </submittedName>
</protein>
<dbReference type="Gene3D" id="3.60.110.10">
    <property type="entry name" value="Carbon-nitrogen hydrolase"/>
    <property type="match status" value="1"/>
</dbReference>
<dbReference type="InterPro" id="IPR036526">
    <property type="entry name" value="C-N_Hydrolase_sf"/>
</dbReference>
<name>H6SNA3_PARPM</name>
<dbReference type="STRING" id="1150469.RSPPHO_00353"/>
<evidence type="ECO:0000256" key="3">
    <source>
        <dbReference type="SAM" id="MobiDB-lite"/>
    </source>
</evidence>
<gene>
    <name evidence="5" type="ORF">RSPPHO_00353</name>
</gene>
<dbReference type="PATRIC" id="fig|1150469.3.peg.415"/>
<feature type="domain" description="CN hydrolase" evidence="4">
    <location>
        <begin position="88"/>
        <end position="355"/>
    </location>
</feature>
<dbReference type="InterPro" id="IPR000132">
    <property type="entry name" value="Nitrilase/CN_hydratase_CS"/>
</dbReference>